<name>A0A7X0HT77_9BACI</name>
<accession>A0A7X0HT77</accession>
<comment type="caution">
    <text evidence="1">The sequence shown here is derived from an EMBL/GenBank/DDBJ whole genome shotgun (WGS) entry which is preliminary data.</text>
</comment>
<proteinExistence type="predicted"/>
<organism evidence="1 2">
    <name type="scientific">Bacillus benzoevorans</name>
    <dbReference type="NCBI Taxonomy" id="1456"/>
    <lineage>
        <taxon>Bacteria</taxon>
        <taxon>Bacillati</taxon>
        <taxon>Bacillota</taxon>
        <taxon>Bacilli</taxon>
        <taxon>Bacillales</taxon>
        <taxon>Bacillaceae</taxon>
        <taxon>Bacillus</taxon>
    </lineage>
</organism>
<evidence type="ECO:0000313" key="1">
    <source>
        <dbReference type="EMBL" id="MBB6445472.1"/>
    </source>
</evidence>
<protein>
    <recommendedName>
        <fullName evidence="3">Exosporium protein C</fullName>
    </recommendedName>
</protein>
<dbReference type="EMBL" id="JACHGK010000006">
    <property type="protein sequence ID" value="MBB6445472.1"/>
    <property type="molecule type" value="Genomic_DNA"/>
</dbReference>
<evidence type="ECO:0008006" key="3">
    <source>
        <dbReference type="Google" id="ProtNLM"/>
    </source>
</evidence>
<sequence>MAIPFGVGTETTVLTLPVVTTQNLQPVKLDGFVQIQAVIPLGLLSYEYGVNLRIRRNGNLLLTETLRQGNSITLTLSFTQVSSIPISLVDNNSLLGTNTYTVTVEFFARSGAGVTITAQSRAINALTI</sequence>
<evidence type="ECO:0000313" key="2">
    <source>
        <dbReference type="Proteomes" id="UP000531594"/>
    </source>
</evidence>
<reference evidence="1 2" key="1">
    <citation type="submission" date="2020-08" db="EMBL/GenBank/DDBJ databases">
        <title>Genomic Encyclopedia of Type Strains, Phase IV (KMG-IV): sequencing the most valuable type-strain genomes for metagenomic binning, comparative biology and taxonomic classification.</title>
        <authorList>
            <person name="Goeker M."/>
        </authorList>
    </citation>
    <scope>NUCLEOTIDE SEQUENCE [LARGE SCALE GENOMIC DNA]</scope>
    <source>
        <strain evidence="1 2">DSM 5391</strain>
    </source>
</reference>
<dbReference type="Proteomes" id="UP000531594">
    <property type="component" value="Unassembled WGS sequence"/>
</dbReference>
<dbReference type="AlphaFoldDB" id="A0A7X0HT77"/>
<dbReference type="RefSeq" id="WP_184525540.1">
    <property type="nucleotide sequence ID" value="NZ_JACHGK010000006.1"/>
</dbReference>
<keyword evidence="2" id="KW-1185">Reference proteome</keyword>
<gene>
    <name evidence="1" type="ORF">HNR53_002091</name>
</gene>